<keyword evidence="2" id="KW-0808">Transferase</keyword>
<dbReference type="GO" id="GO:0016757">
    <property type="term" value="F:glycosyltransferase activity"/>
    <property type="evidence" value="ECO:0007669"/>
    <property type="project" value="UniProtKB-KW"/>
</dbReference>
<dbReference type="InterPro" id="IPR029057">
    <property type="entry name" value="PRTase-like"/>
</dbReference>
<dbReference type="Proteomes" id="UP000218944">
    <property type="component" value="Unassembled WGS sequence"/>
</dbReference>
<feature type="domain" description="Phosphoribosyltransferase" evidence="1">
    <location>
        <begin position="21"/>
        <end position="189"/>
    </location>
</feature>
<name>A0A2A2D1C3_9ACTN</name>
<evidence type="ECO:0000313" key="2">
    <source>
        <dbReference type="EMBL" id="PAU45257.1"/>
    </source>
</evidence>
<accession>A0A2A2D1C3</accession>
<gene>
    <name evidence="2" type="ORF">CK936_30490</name>
</gene>
<organism evidence="2 3">
    <name type="scientific">Streptomyces albireticuli</name>
    <dbReference type="NCBI Taxonomy" id="1940"/>
    <lineage>
        <taxon>Bacteria</taxon>
        <taxon>Bacillati</taxon>
        <taxon>Actinomycetota</taxon>
        <taxon>Actinomycetes</taxon>
        <taxon>Kitasatosporales</taxon>
        <taxon>Streptomycetaceae</taxon>
        <taxon>Streptomyces</taxon>
    </lineage>
</organism>
<dbReference type="Gene3D" id="3.30.1310.20">
    <property type="entry name" value="PRTase-like"/>
    <property type="match status" value="1"/>
</dbReference>
<keyword evidence="3" id="KW-1185">Reference proteome</keyword>
<dbReference type="AlphaFoldDB" id="A0A2A2D1C3"/>
<protein>
    <submittedName>
        <fullName evidence="2">Phosphoribosyltransferase</fullName>
    </submittedName>
</protein>
<dbReference type="Pfam" id="PF00156">
    <property type="entry name" value="Pribosyltran"/>
    <property type="match status" value="1"/>
</dbReference>
<dbReference type="Gene3D" id="3.40.50.2020">
    <property type="match status" value="1"/>
</dbReference>
<dbReference type="EMBL" id="NSJV01000572">
    <property type="protein sequence ID" value="PAU45257.1"/>
    <property type="molecule type" value="Genomic_DNA"/>
</dbReference>
<dbReference type="CDD" id="cd06223">
    <property type="entry name" value="PRTases_typeI"/>
    <property type="match status" value="1"/>
</dbReference>
<proteinExistence type="predicted"/>
<sequence>MRFRDRVDAGRRLADRLGPLRAESPVVLGLPRGGVPVAYEVARALGAPLDVILVRKLGVPLHEEVGFGAVGEDGVRVLNDDIMRVSRVGEDDLAEIQAHEEARLARQAGTFRGGRPRVALEGRTAVVVDDGVATGATASAACRVARAHGAARVVLAVPVSAPDAAEALRAEVDELICLTTPAVFFAVGEWYQDFSQTTDEEVVALLRRGGAAGDGPGAPHRAEP</sequence>
<evidence type="ECO:0000259" key="1">
    <source>
        <dbReference type="Pfam" id="PF00156"/>
    </source>
</evidence>
<comment type="caution">
    <text evidence="2">The sequence shown here is derived from an EMBL/GenBank/DDBJ whole genome shotgun (WGS) entry which is preliminary data.</text>
</comment>
<evidence type="ECO:0000313" key="3">
    <source>
        <dbReference type="Proteomes" id="UP000218944"/>
    </source>
</evidence>
<dbReference type="InterPro" id="IPR000836">
    <property type="entry name" value="PRTase_dom"/>
</dbReference>
<dbReference type="SUPFAM" id="SSF53271">
    <property type="entry name" value="PRTase-like"/>
    <property type="match status" value="1"/>
</dbReference>
<keyword evidence="2" id="KW-0328">Glycosyltransferase</keyword>
<reference evidence="2 3" key="1">
    <citation type="submission" date="2017-08" db="EMBL/GenBank/DDBJ databases">
        <title>Genome sequence of Streptomyces albireticuli NRRL B-1670.</title>
        <authorList>
            <person name="Graham D.E."/>
            <person name="Mahan K.M."/>
            <person name="Klingeman D.M."/>
            <person name="Hettich R.L."/>
            <person name="Parry R.J."/>
            <person name="Spain J.C."/>
        </authorList>
    </citation>
    <scope>NUCLEOTIDE SEQUENCE [LARGE SCALE GENOMIC DNA]</scope>
    <source>
        <strain evidence="2 3">NRRL B-1670</strain>
    </source>
</reference>